<proteinExistence type="predicted"/>
<feature type="non-terminal residue" evidence="2">
    <location>
        <position position="1"/>
    </location>
</feature>
<protein>
    <submittedName>
        <fullName evidence="2">Uncharacterized protein</fullName>
    </submittedName>
</protein>
<feature type="region of interest" description="Disordered" evidence="1">
    <location>
        <begin position="1"/>
        <end position="247"/>
    </location>
</feature>
<dbReference type="EMBL" id="JABANM010030434">
    <property type="protein sequence ID" value="KAF4706257.1"/>
    <property type="molecule type" value="Genomic_DNA"/>
</dbReference>
<feature type="compositionally biased region" description="Polar residues" evidence="1">
    <location>
        <begin position="217"/>
        <end position="228"/>
    </location>
</feature>
<comment type="caution">
    <text evidence="2">The sequence shown here is derived from an EMBL/GenBank/DDBJ whole genome shotgun (WGS) entry which is preliminary data.</text>
</comment>
<feature type="compositionally biased region" description="Basic and acidic residues" evidence="1">
    <location>
        <begin position="7"/>
        <end position="61"/>
    </location>
</feature>
<evidence type="ECO:0000313" key="3">
    <source>
        <dbReference type="Proteomes" id="UP000574390"/>
    </source>
</evidence>
<accession>A0A7J6QDH4</accession>
<organism evidence="2 3">
    <name type="scientific">Perkinsus olseni</name>
    <name type="common">Perkinsus atlanticus</name>
    <dbReference type="NCBI Taxonomy" id="32597"/>
    <lineage>
        <taxon>Eukaryota</taxon>
        <taxon>Sar</taxon>
        <taxon>Alveolata</taxon>
        <taxon>Perkinsozoa</taxon>
        <taxon>Perkinsea</taxon>
        <taxon>Perkinsida</taxon>
        <taxon>Perkinsidae</taxon>
        <taxon>Perkinsus</taxon>
    </lineage>
</organism>
<dbReference type="Proteomes" id="UP000574390">
    <property type="component" value="Unassembled WGS sequence"/>
</dbReference>
<evidence type="ECO:0000256" key="1">
    <source>
        <dbReference type="SAM" id="MobiDB-lite"/>
    </source>
</evidence>
<evidence type="ECO:0000313" key="2">
    <source>
        <dbReference type="EMBL" id="KAF4706257.1"/>
    </source>
</evidence>
<name>A0A7J6QDH4_PEROL</name>
<dbReference type="AlphaFoldDB" id="A0A7J6QDH4"/>
<gene>
    <name evidence="2" type="ORF">FOZ62_016197</name>
</gene>
<feature type="non-terminal residue" evidence="2">
    <location>
        <position position="247"/>
    </location>
</feature>
<feature type="compositionally biased region" description="Basic and acidic residues" evidence="1">
    <location>
        <begin position="72"/>
        <end position="81"/>
    </location>
</feature>
<feature type="compositionally biased region" description="Basic and acidic residues" evidence="1">
    <location>
        <begin position="90"/>
        <end position="136"/>
    </location>
</feature>
<reference evidence="2 3" key="1">
    <citation type="submission" date="2020-04" db="EMBL/GenBank/DDBJ databases">
        <title>Perkinsus olseni comparative genomics.</title>
        <authorList>
            <person name="Bogema D.R."/>
        </authorList>
    </citation>
    <scope>NUCLEOTIDE SEQUENCE [LARGE SCALE GENOMIC DNA]</scope>
    <source>
        <strain evidence="2">ATCC PRA-205</strain>
    </source>
</reference>
<sequence>ESRRRKAVNDERATREQHAAAERVAERVRQAREEDAARREAEERQAQARLAADRMRVDQLRRRTRERMKKMSTLERREVPDHYTMIGNEGVEKARRLAARRAKETHQRVLREQQEAAARQAHELSLRRREMEETVKRYRTRSAGVTGYRAAMMPRPRTRDGGILGQGHSTKDKPLRLPPIPPQGRKASQRSVLSTAEVQEVSVADAAHEGHHPDSPMTITTTPSPHQQATSSSSDATTSPSCDKSIS</sequence>
<feature type="compositionally biased region" description="Low complexity" evidence="1">
    <location>
        <begin position="229"/>
        <end position="241"/>
    </location>
</feature>